<evidence type="ECO:0000256" key="2">
    <source>
        <dbReference type="SAM" id="SignalP"/>
    </source>
</evidence>
<feature type="chain" id="PRO_5019727698" evidence="2">
    <location>
        <begin position="20"/>
        <end position="216"/>
    </location>
</feature>
<organism evidence="3 4">
    <name type="scientific">Cuscuta campestris</name>
    <dbReference type="NCBI Taxonomy" id="132261"/>
    <lineage>
        <taxon>Eukaryota</taxon>
        <taxon>Viridiplantae</taxon>
        <taxon>Streptophyta</taxon>
        <taxon>Embryophyta</taxon>
        <taxon>Tracheophyta</taxon>
        <taxon>Spermatophyta</taxon>
        <taxon>Magnoliopsida</taxon>
        <taxon>eudicotyledons</taxon>
        <taxon>Gunneridae</taxon>
        <taxon>Pentapetalae</taxon>
        <taxon>asterids</taxon>
        <taxon>lamiids</taxon>
        <taxon>Solanales</taxon>
        <taxon>Convolvulaceae</taxon>
        <taxon>Cuscuteae</taxon>
        <taxon>Cuscuta</taxon>
        <taxon>Cuscuta subgen. Grammica</taxon>
        <taxon>Cuscuta sect. Cleistogrammica</taxon>
    </lineage>
</organism>
<keyword evidence="4" id="KW-1185">Reference proteome</keyword>
<evidence type="ECO:0000256" key="1">
    <source>
        <dbReference type="SAM" id="MobiDB-lite"/>
    </source>
</evidence>
<gene>
    <name evidence="3" type="ORF">CCAM_LOCUS34803</name>
</gene>
<dbReference type="AlphaFoldDB" id="A0A484MX68"/>
<proteinExistence type="predicted"/>
<dbReference type="EMBL" id="OOIL02004749">
    <property type="protein sequence ID" value="VFQ93027.1"/>
    <property type="molecule type" value="Genomic_DNA"/>
</dbReference>
<feature type="region of interest" description="Disordered" evidence="1">
    <location>
        <begin position="180"/>
        <end position="199"/>
    </location>
</feature>
<feature type="non-terminal residue" evidence="3">
    <location>
        <position position="1"/>
    </location>
</feature>
<accession>A0A484MX68</accession>
<reference evidence="3 4" key="1">
    <citation type="submission" date="2018-04" db="EMBL/GenBank/DDBJ databases">
        <authorList>
            <person name="Vogel A."/>
        </authorList>
    </citation>
    <scope>NUCLEOTIDE SEQUENCE [LARGE SCALE GENOMIC DNA]</scope>
</reference>
<protein>
    <submittedName>
        <fullName evidence="3">Uncharacterized protein</fullName>
    </submittedName>
</protein>
<evidence type="ECO:0000313" key="3">
    <source>
        <dbReference type="EMBL" id="VFQ93027.1"/>
    </source>
</evidence>
<keyword evidence="2" id="KW-0732">Signal</keyword>
<dbReference type="Proteomes" id="UP000595140">
    <property type="component" value="Unassembled WGS sequence"/>
</dbReference>
<feature type="signal peptide" evidence="2">
    <location>
        <begin position="1"/>
        <end position="19"/>
    </location>
</feature>
<evidence type="ECO:0000313" key="4">
    <source>
        <dbReference type="Proteomes" id="UP000595140"/>
    </source>
</evidence>
<name>A0A484MX68_9ASTE</name>
<sequence length="216" mass="25090">ANVATALVLALLFLRRSRFFNNCNVRTIGLARSTYGDNYYEPHGDNNDYDQYGPMYDDQPDPLVEEIIRLEQKIFYFDEVLFAEGSWYEPPYCRDYTLFAEEQIEANKVAIRERAKLLESVRKEKEFERRLCEGSELMQKMPDDFQRERLEAEAKADKLVNDLCKAIELKRSFQSQDPQLEVPVLEDSPRSTIGAKADKLVNGPECRVSQGVDERN</sequence>